<sequence length="205" mass="24058">MTAWSNDETMTFLEAYKSKPCIWNPKDANHKDKKKVADAWLQLSHELKKPVKELKVKKEILMTTFRKHFKRKQDSIRTGADTEDVYKPVWFAYQFMEAFLLPVYTCNYTLTKETRSHKNIEEASNGSRDGERDNDTSLVDNETLKTPRPTPAFTQKSRRRLVLEQPEERMAAAFEQLTNILSRRSERPPPPEEDECDLYSRLLAK</sequence>
<feature type="domain" description="MADF" evidence="2">
    <location>
        <begin position="11"/>
        <end position="97"/>
    </location>
</feature>
<evidence type="ECO:0000256" key="1">
    <source>
        <dbReference type="SAM" id="MobiDB-lite"/>
    </source>
</evidence>
<feature type="region of interest" description="Disordered" evidence="1">
    <location>
        <begin position="179"/>
        <end position="205"/>
    </location>
</feature>
<feature type="region of interest" description="Disordered" evidence="1">
    <location>
        <begin position="118"/>
        <end position="158"/>
    </location>
</feature>
<gene>
    <name evidence="3" type="ORF">HF086_008603</name>
</gene>
<dbReference type="Proteomes" id="UP000814243">
    <property type="component" value="Unassembled WGS sequence"/>
</dbReference>
<name>A0A922M4A9_SPOEX</name>
<dbReference type="PANTHER" id="PTHR21505">
    <property type="entry name" value="MADF DOMAIN-CONTAINING PROTEIN-RELATED"/>
    <property type="match status" value="1"/>
</dbReference>
<evidence type="ECO:0000259" key="2">
    <source>
        <dbReference type="PROSITE" id="PS51029"/>
    </source>
</evidence>
<proteinExistence type="predicted"/>
<reference evidence="3" key="1">
    <citation type="journal article" date="2021" name="G3 (Bethesda)">
        <title>Genome and transcriptome analysis of the beet armyworm Spodoptera exigua reveals targets for pest control. .</title>
        <authorList>
            <person name="Simon S."/>
            <person name="Breeschoten T."/>
            <person name="Jansen H.J."/>
            <person name="Dirks R.P."/>
            <person name="Schranz M.E."/>
            <person name="Ros V.I.D."/>
        </authorList>
    </citation>
    <scope>NUCLEOTIDE SEQUENCE</scope>
    <source>
        <strain evidence="3">TB_SE_WUR_2020</strain>
    </source>
</reference>
<comment type="caution">
    <text evidence="3">The sequence shown here is derived from an EMBL/GenBank/DDBJ whole genome shotgun (WGS) entry which is preliminary data.</text>
</comment>
<dbReference type="InterPro" id="IPR006578">
    <property type="entry name" value="MADF-dom"/>
</dbReference>
<evidence type="ECO:0000313" key="4">
    <source>
        <dbReference type="Proteomes" id="UP000814243"/>
    </source>
</evidence>
<dbReference type="AlphaFoldDB" id="A0A922M4A9"/>
<dbReference type="Pfam" id="PF10545">
    <property type="entry name" value="MADF_DNA_bdg"/>
    <property type="match status" value="1"/>
</dbReference>
<dbReference type="PROSITE" id="PS51029">
    <property type="entry name" value="MADF"/>
    <property type="match status" value="1"/>
</dbReference>
<accession>A0A922M4A9</accession>
<dbReference type="EMBL" id="JACEFF010000862">
    <property type="protein sequence ID" value="KAH9629559.1"/>
    <property type="molecule type" value="Genomic_DNA"/>
</dbReference>
<protein>
    <recommendedName>
        <fullName evidence="2">MADF domain-containing protein</fullName>
    </recommendedName>
</protein>
<dbReference type="SMART" id="SM00595">
    <property type="entry name" value="MADF"/>
    <property type="match status" value="1"/>
</dbReference>
<organism evidence="3 4">
    <name type="scientific">Spodoptera exigua</name>
    <name type="common">Beet armyworm</name>
    <name type="synonym">Noctua fulgens</name>
    <dbReference type="NCBI Taxonomy" id="7107"/>
    <lineage>
        <taxon>Eukaryota</taxon>
        <taxon>Metazoa</taxon>
        <taxon>Ecdysozoa</taxon>
        <taxon>Arthropoda</taxon>
        <taxon>Hexapoda</taxon>
        <taxon>Insecta</taxon>
        <taxon>Pterygota</taxon>
        <taxon>Neoptera</taxon>
        <taxon>Endopterygota</taxon>
        <taxon>Lepidoptera</taxon>
        <taxon>Glossata</taxon>
        <taxon>Ditrysia</taxon>
        <taxon>Noctuoidea</taxon>
        <taxon>Noctuidae</taxon>
        <taxon>Amphipyrinae</taxon>
        <taxon>Spodoptera</taxon>
    </lineage>
</organism>
<dbReference type="PANTHER" id="PTHR21505:SF8">
    <property type="entry name" value="DPT-YFP REPRESSOR BY OVEREXPRESSION, ISOFORM D-RELATED"/>
    <property type="match status" value="1"/>
</dbReference>
<evidence type="ECO:0000313" key="3">
    <source>
        <dbReference type="EMBL" id="KAH9629559.1"/>
    </source>
</evidence>